<dbReference type="Proteomes" id="UP000029736">
    <property type="component" value="Unassembled WGS sequence"/>
</dbReference>
<comment type="caution">
    <text evidence="1">The sequence shown here is derived from an EMBL/GenBank/DDBJ whole genome shotgun (WGS) entry which is preliminary data.</text>
</comment>
<protein>
    <recommendedName>
        <fullName evidence="3">Phasin domain-containing protein</fullName>
    </recommendedName>
</protein>
<sequence length="148" mass="17414">MASTKSFYDQLMDNQSKLFNTMTEFTNAWMEMMTPSSDLSDKAGELMNEYYTKTSEMMEAMASKEKMEAYQKDFWNAFTADYTKNMEVSMELYKKSAEYFKNMWSGNTMETTQERTKKLGELYQHSMKAFYDTTKANGKVMQEYMSAN</sequence>
<dbReference type="EMBL" id="JPOS01000081">
    <property type="protein sequence ID" value="KGE86208.1"/>
    <property type="molecule type" value="Genomic_DNA"/>
</dbReference>
<evidence type="ECO:0000313" key="1">
    <source>
        <dbReference type="EMBL" id="KGE86208.1"/>
    </source>
</evidence>
<organism evidence="1 2">
    <name type="scientific">Phaeodactylibacter xiamenensis</name>
    <dbReference type="NCBI Taxonomy" id="1524460"/>
    <lineage>
        <taxon>Bacteria</taxon>
        <taxon>Pseudomonadati</taxon>
        <taxon>Bacteroidota</taxon>
        <taxon>Saprospiria</taxon>
        <taxon>Saprospirales</taxon>
        <taxon>Haliscomenobacteraceae</taxon>
        <taxon>Phaeodactylibacter</taxon>
    </lineage>
</organism>
<keyword evidence="2" id="KW-1185">Reference proteome</keyword>
<dbReference type="RefSeq" id="WP_044225648.1">
    <property type="nucleotide sequence ID" value="NZ_JBKAGJ010000013.1"/>
</dbReference>
<evidence type="ECO:0000313" key="2">
    <source>
        <dbReference type="Proteomes" id="UP000029736"/>
    </source>
</evidence>
<proteinExistence type="predicted"/>
<dbReference type="AlphaFoldDB" id="A0A098S326"/>
<accession>A0A098S326</accession>
<evidence type="ECO:0008006" key="3">
    <source>
        <dbReference type="Google" id="ProtNLM"/>
    </source>
</evidence>
<name>A0A098S326_9BACT</name>
<gene>
    <name evidence="1" type="ORF">IX84_22545</name>
</gene>
<dbReference type="OrthoDB" id="9844971at2"/>
<reference evidence="1 2" key="1">
    <citation type="journal article" date="2014" name="Int. J. Syst. Evol. Microbiol.">
        <title>Phaeodactylibacter xiamenensis gen. nov., sp. nov., a member of the family Saprospiraceae isolated from the marine alga Phaeodactylum tricornutum.</title>
        <authorList>
            <person name="Chen Z.Jr."/>
            <person name="Lei X."/>
            <person name="Lai Q."/>
            <person name="Li Y."/>
            <person name="Zhang B."/>
            <person name="Zhang J."/>
            <person name="Zhang H."/>
            <person name="Yang L."/>
            <person name="Zheng W."/>
            <person name="Tian Y."/>
            <person name="Yu Z."/>
            <person name="Xu H.Jr."/>
            <person name="Zheng T."/>
        </authorList>
    </citation>
    <scope>NUCLEOTIDE SEQUENCE [LARGE SCALE GENOMIC DNA]</scope>
    <source>
        <strain evidence="1 2">KD52</strain>
    </source>
</reference>